<evidence type="ECO:0000256" key="5">
    <source>
        <dbReference type="ARBA" id="ARBA00022801"/>
    </source>
</evidence>
<evidence type="ECO:0000256" key="10">
    <source>
        <dbReference type="ARBA" id="ARBA00023268"/>
    </source>
</evidence>
<evidence type="ECO:0000313" key="15">
    <source>
        <dbReference type="EMBL" id="GAA5414494.1"/>
    </source>
</evidence>
<dbReference type="CDD" id="cd01080">
    <property type="entry name" value="NAD_bind_m-THF_DH_Cyclohyd"/>
    <property type="match status" value="1"/>
</dbReference>
<comment type="pathway">
    <text evidence="1 11">One-carbon metabolism; tetrahydrofolate interconversion.</text>
</comment>
<feature type="region of interest" description="Disordered" evidence="12">
    <location>
        <begin position="293"/>
        <end position="320"/>
    </location>
</feature>
<dbReference type="PROSITE" id="PS00766">
    <property type="entry name" value="THF_DHG_CYH_1"/>
    <property type="match status" value="1"/>
</dbReference>
<keyword evidence="9 11" id="KW-0486">Methionine biosynthesis</keyword>
<keyword evidence="8 11" id="KW-0368">Histidine biosynthesis</keyword>
<comment type="function">
    <text evidence="11">Catalyzes the oxidation of 5,10-methylenetetrahydrofolate to 5,10-methenyltetrahydrofolate and then the hydrolysis of 5,10-methenyltetrahydrofolate to 10-formyltetrahydrofolate.</text>
</comment>
<accession>A0ABP9UCN0</accession>
<dbReference type="InterPro" id="IPR000672">
    <property type="entry name" value="THF_DH/CycHdrlase"/>
</dbReference>
<comment type="caution">
    <text evidence="15">The sequence shown here is derived from an EMBL/GenBank/DDBJ whole genome shotgun (WGS) entry which is preliminary data.</text>
</comment>
<comment type="subunit">
    <text evidence="11">Homodimer.</text>
</comment>
<evidence type="ECO:0000256" key="12">
    <source>
        <dbReference type="SAM" id="MobiDB-lite"/>
    </source>
</evidence>
<dbReference type="PANTHER" id="PTHR48099">
    <property type="entry name" value="C-1-TETRAHYDROFOLATE SYNTHASE, CYTOPLASMIC-RELATED"/>
    <property type="match status" value="1"/>
</dbReference>
<dbReference type="EC" id="3.5.4.9" evidence="11"/>
<feature type="domain" description="Tetrahydrofolate dehydrogenase/cyclohydrolase NAD(P)-binding" evidence="14">
    <location>
        <begin position="139"/>
        <end position="280"/>
    </location>
</feature>
<evidence type="ECO:0000256" key="11">
    <source>
        <dbReference type="HAMAP-Rule" id="MF_01576"/>
    </source>
</evidence>
<dbReference type="Gene3D" id="3.40.50.10860">
    <property type="entry name" value="Leucine Dehydrogenase, chain A, domain 1"/>
    <property type="match status" value="1"/>
</dbReference>
<evidence type="ECO:0000256" key="3">
    <source>
        <dbReference type="ARBA" id="ARBA00022605"/>
    </source>
</evidence>
<protein>
    <recommendedName>
        <fullName evidence="11">Bifunctional protein FolD</fullName>
    </recommendedName>
    <domain>
        <recommendedName>
            <fullName evidence="11">Methylenetetrahydrofolate dehydrogenase</fullName>
            <ecNumber evidence="11">1.5.1.5</ecNumber>
        </recommendedName>
    </domain>
    <domain>
        <recommendedName>
            <fullName evidence="11">Methenyltetrahydrofolate cyclohydrolase</fullName>
            <ecNumber evidence="11">3.5.4.9</ecNumber>
        </recommendedName>
    </domain>
</protein>
<dbReference type="InterPro" id="IPR036291">
    <property type="entry name" value="NAD(P)-bd_dom_sf"/>
</dbReference>
<dbReference type="InterPro" id="IPR020867">
    <property type="entry name" value="THF_DH/CycHdrlase_CS"/>
</dbReference>
<dbReference type="HAMAP" id="MF_01576">
    <property type="entry name" value="THF_DHG_CYH"/>
    <property type="match status" value="1"/>
</dbReference>
<dbReference type="PROSITE" id="PS00767">
    <property type="entry name" value="THF_DHG_CYH_2"/>
    <property type="match status" value="1"/>
</dbReference>
<keyword evidence="2 11" id="KW-0554">One-carbon metabolism</keyword>
<keyword evidence="6 11" id="KW-0521">NADP</keyword>
<evidence type="ECO:0000259" key="14">
    <source>
        <dbReference type="Pfam" id="PF02882"/>
    </source>
</evidence>
<organism evidence="15 16">
    <name type="scientific">Ureaplasma ceti</name>
    <dbReference type="NCBI Taxonomy" id="3119530"/>
    <lineage>
        <taxon>Bacteria</taxon>
        <taxon>Bacillati</taxon>
        <taxon>Mycoplasmatota</taxon>
        <taxon>Mycoplasmoidales</taxon>
        <taxon>Mycoplasmoidaceae</taxon>
        <taxon>Ureaplasma</taxon>
    </lineage>
</organism>
<dbReference type="InterPro" id="IPR020631">
    <property type="entry name" value="THF_DH/CycHdrlase_NAD-bd_dom"/>
</dbReference>
<dbReference type="SUPFAM" id="SSF51735">
    <property type="entry name" value="NAD(P)-binding Rossmann-fold domains"/>
    <property type="match status" value="1"/>
</dbReference>
<evidence type="ECO:0000256" key="4">
    <source>
        <dbReference type="ARBA" id="ARBA00022755"/>
    </source>
</evidence>
<dbReference type="Gene3D" id="3.40.50.720">
    <property type="entry name" value="NAD(P)-binding Rossmann-like Domain"/>
    <property type="match status" value="1"/>
</dbReference>
<feature type="binding site" evidence="11">
    <location>
        <position position="232"/>
    </location>
    <ligand>
        <name>NADP(+)</name>
        <dbReference type="ChEBI" id="CHEBI:58349"/>
    </ligand>
</feature>
<dbReference type="EC" id="1.5.1.5" evidence="11"/>
<dbReference type="PANTHER" id="PTHR48099:SF5">
    <property type="entry name" value="C-1-TETRAHYDROFOLATE SYNTHASE, CYTOPLASMIC"/>
    <property type="match status" value="1"/>
</dbReference>
<keyword evidence="3 11" id="KW-0028">Amino-acid biosynthesis</keyword>
<reference evidence="15" key="1">
    <citation type="submission" date="2024-02" db="EMBL/GenBank/DDBJ databases">
        <title>Draft genome sequence of new strains in genus Ureaplasma.</title>
        <authorList>
            <person name="Nakajima Y."/>
            <person name="Segawa T."/>
        </authorList>
    </citation>
    <scope>NUCLEOTIDE SEQUENCE [LARGE SCALE GENOMIC DNA]</scope>
    <source>
        <strain evidence="15">OM1</strain>
    </source>
</reference>
<comment type="similarity">
    <text evidence="11">Belongs to the tetrahydrofolate dehydrogenase/cyclohydrolase family.</text>
</comment>
<gene>
    <name evidence="11" type="primary">folD</name>
    <name evidence="15" type="ORF">UREOM_2050</name>
</gene>
<evidence type="ECO:0000256" key="2">
    <source>
        <dbReference type="ARBA" id="ARBA00022563"/>
    </source>
</evidence>
<keyword evidence="4 11" id="KW-0658">Purine biosynthesis</keyword>
<dbReference type="SUPFAM" id="SSF53223">
    <property type="entry name" value="Aminoacid dehydrogenase-like, N-terminal domain"/>
    <property type="match status" value="1"/>
</dbReference>
<evidence type="ECO:0000256" key="8">
    <source>
        <dbReference type="ARBA" id="ARBA00023102"/>
    </source>
</evidence>
<proteinExistence type="inferred from homology"/>
<dbReference type="Pfam" id="PF02882">
    <property type="entry name" value="THF_DHG_CYH_C"/>
    <property type="match status" value="1"/>
</dbReference>
<keyword evidence="7 11" id="KW-0560">Oxidoreductase</keyword>
<evidence type="ECO:0000256" key="1">
    <source>
        <dbReference type="ARBA" id="ARBA00004777"/>
    </source>
</evidence>
<dbReference type="Proteomes" id="UP001449582">
    <property type="component" value="Unassembled WGS sequence"/>
</dbReference>
<dbReference type="InterPro" id="IPR020630">
    <property type="entry name" value="THF_DH/CycHdrlase_cat_dom"/>
</dbReference>
<keyword evidence="10 11" id="KW-0511">Multifunctional enzyme</keyword>
<evidence type="ECO:0000259" key="13">
    <source>
        <dbReference type="Pfam" id="PF00763"/>
    </source>
</evidence>
<evidence type="ECO:0000313" key="16">
    <source>
        <dbReference type="Proteomes" id="UP001449582"/>
    </source>
</evidence>
<feature type="binding site" evidence="11">
    <location>
        <begin position="166"/>
        <end position="168"/>
    </location>
    <ligand>
        <name>NADP(+)</name>
        <dbReference type="ChEBI" id="CHEBI:58349"/>
    </ligand>
</feature>
<feature type="domain" description="Tetrahydrofolate dehydrogenase/cyclohydrolase catalytic" evidence="13">
    <location>
        <begin position="9"/>
        <end position="116"/>
    </location>
</feature>
<comment type="catalytic activity">
    <reaction evidence="11">
        <text>(6R)-5,10-methylene-5,6,7,8-tetrahydrofolate + NADP(+) = (6R)-5,10-methenyltetrahydrofolate + NADPH</text>
        <dbReference type="Rhea" id="RHEA:22812"/>
        <dbReference type="ChEBI" id="CHEBI:15636"/>
        <dbReference type="ChEBI" id="CHEBI:57455"/>
        <dbReference type="ChEBI" id="CHEBI:57783"/>
        <dbReference type="ChEBI" id="CHEBI:58349"/>
        <dbReference type="EC" id="1.5.1.5"/>
    </reaction>
</comment>
<dbReference type="EMBL" id="BAABQM010000001">
    <property type="protein sequence ID" value="GAA5414494.1"/>
    <property type="molecule type" value="Genomic_DNA"/>
</dbReference>
<dbReference type="RefSeq" id="WP_353289658.1">
    <property type="nucleotide sequence ID" value="NZ_BAABQM010000001.1"/>
</dbReference>
<dbReference type="InterPro" id="IPR046346">
    <property type="entry name" value="Aminoacid_DH-like_N_sf"/>
</dbReference>
<sequence>MIINCLQFVEHKKTMLKEKVNVLNKTFQIVPHIVIINTVDNPASASYIKNKVNLSKELGIQTTVIQFTESQYKLLKLIHSLNEDPSVHGIMVQLPLREDLSEETVLNSINPNKDPDCLTNINKAHFYLAKHYHPFDIMPATAKGVWELLKWVTKNQLTGKKVCLINRSELVGKPLLHLLNFENCTVTMCHSKTENVYQYSRIADITVSAVGIPHFLDINDIQSNSIVIDVGINKLNEKIVGDTNFEELKHFCQITPVPKGVGPITVYELFNNLVSLIETQLLKEHKLSDRIKTRHNTHHKPKTQHSHKRNVQHSHKSNQE</sequence>
<dbReference type="PRINTS" id="PR00085">
    <property type="entry name" value="THFDHDRGNASE"/>
</dbReference>
<evidence type="ECO:0000256" key="6">
    <source>
        <dbReference type="ARBA" id="ARBA00022857"/>
    </source>
</evidence>
<dbReference type="Pfam" id="PF00763">
    <property type="entry name" value="THF_DHG_CYH"/>
    <property type="match status" value="1"/>
</dbReference>
<keyword evidence="16" id="KW-1185">Reference proteome</keyword>
<comment type="caution">
    <text evidence="11">Lacks conserved residue(s) required for the propagation of feature annotation.</text>
</comment>
<name>A0ABP9UCN0_9BACT</name>
<keyword evidence="5 11" id="KW-0378">Hydrolase</keyword>
<evidence type="ECO:0000256" key="7">
    <source>
        <dbReference type="ARBA" id="ARBA00023002"/>
    </source>
</evidence>
<evidence type="ECO:0000256" key="9">
    <source>
        <dbReference type="ARBA" id="ARBA00023167"/>
    </source>
</evidence>
<comment type="catalytic activity">
    <reaction evidence="11">
        <text>(6R)-5,10-methenyltetrahydrofolate + H2O = (6R)-10-formyltetrahydrofolate + H(+)</text>
        <dbReference type="Rhea" id="RHEA:23700"/>
        <dbReference type="ChEBI" id="CHEBI:15377"/>
        <dbReference type="ChEBI" id="CHEBI:15378"/>
        <dbReference type="ChEBI" id="CHEBI:57455"/>
        <dbReference type="ChEBI" id="CHEBI:195366"/>
        <dbReference type="EC" id="3.5.4.9"/>
    </reaction>
</comment>